<feature type="region of interest" description="Disordered" evidence="1">
    <location>
        <begin position="90"/>
        <end position="133"/>
    </location>
</feature>
<proteinExistence type="predicted"/>
<evidence type="ECO:0000256" key="1">
    <source>
        <dbReference type="SAM" id="MobiDB-lite"/>
    </source>
</evidence>
<protein>
    <submittedName>
        <fullName evidence="3">Uncharacterized protein</fullName>
    </submittedName>
</protein>
<gene>
    <name evidence="3" type="ORF">C7M84_023796</name>
</gene>
<feature type="compositionally biased region" description="Low complexity" evidence="1">
    <location>
        <begin position="90"/>
        <end position="109"/>
    </location>
</feature>
<comment type="caution">
    <text evidence="3">The sequence shown here is derived from an EMBL/GenBank/DDBJ whole genome shotgun (WGS) entry which is preliminary data.</text>
</comment>
<keyword evidence="2" id="KW-0472">Membrane</keyword>
<keyword evidence="2" id="KW-1133">Transmembrane helix</keyword>
<keyword evidence="4" id="KW-1185">Reference proteome</keyword>
<name>A0A423U2R9_PENVA</name>
<organism evidence="3 4">
    <name type="scientific">Penaeus vannamei</name>
    <name type="common">Whiteleg shrimp</name>
    <name type="synonym">Litopenaeus vannamei</name>
    <dbReference type="NCBI Taxonomy" id="6689"/>
    <lineage>
        <taxon>Eukaryota</taxon>
        <taxon>Metazoa</taxon>
        <taxon>Ecdysozoa</taxon>
        <taxon>Arthropoda</taxon>
        <taxon>Crustacea</taxon>
        <taxon>Multicrustacea</taxon>
        <taxon>Malacostraca</taxon>
        <taxon>Eumalacostraca</taxon>
        <taxon>Eucarida</taxon>
        <taxon>Decapoda</taxon>
        <taxon>Dendrobranchiata</taxon>
        <taxon>Penaeoidea</taxon>
        <taxon>Penaeidae</taxon>
        <taxon>Penaeus</taxon>
    </lineage>
</organism>
<evidence type="ECO:0000256" key="2">
    <source>
        <dbReference type="SAM" id="Phobius"/>
    </source>
</evidence>
<dbReference type="EMBL" id="QCYY01000750">
    <property type="protein sequence ID" value="ROT83015.1"/>
    <property type="molecule type" value="Genomic_DNA"/>
</dbReference>
<keyword evidence="2" id="KW-0812">Transmembrane</keyword>
<reference evidence="3 4" key="1">
    <citation type="submission" date="2018-04" db="EMBL/GenBank/DDBJ databases">
        <authorList>
            <person name="Zhang X."/>
            <person name="Yuan J."/>
            <person name="Li F."/>
            <person name="Xiang J."/>
        </authorList>
    </citation>
    <scope>NUCLEOTIDE SEQUENCE [LARGE SCALE GENOMIC DNA]</scope>
    <source>
        <tissue evidence="3">Muscle</tissue>
    </source>
</reference>
<reference evidence="3 4" key="2">
    <citation type="submission" date="2019-01" db="EMBL/GenBank/DDBJ databases">
        <title>The decoding of complex shrimp genome reveals the adaptation for benthos swimmer, frequently molting mechanism and breeding impact on genome.</title>
        <authorList>
            <person name="Sun Y."/>
            <person name="Gao Y."/>
            <person name="Yu Y."/>
        </authorList>
    </citation>
    <scope>NUCLEOTIDE SEQUENCE [LARGE SCALE GENOMIC DNA]</scope>
    <source>
        <tissue evidence="3">Muscle</tissue>
    </source>
</reference>
<dbReference type="AlphaFoldDB" id="A0A423U2R9"/>
<dbReference type="Proteomes" id="UP000283509">
    <property type="component" value="Unassembled WGS sequence"/>
</dbReference>
<sequence length="133" mass="15439">MPEDEMAKNRRQKHLWKWLTPNREVEVNGLVKEYIRRSLHTTQAICKEHKESYDLLDFFLTAVSVKKMRFLLALLALVCLLGAVLASPLPQTRDNQRNPRQQNNPLRQNSGSDSQGPANYRKPYVFDDFLGGR</sequence>
<evidence type="ECO:0000313" key="4">
    <source>
        <dbReference type="Proteomes" id="UP000283509"/>
    </source>
</evidence>
<accession>A0A423U2R9</accession>
<evidence type="ECO:0000313" key="3">
    <source>
        <dbReference type="EMBL" id="ROT83015.1"/>
    </source>
</evidence>
<feature type="transmembrane region" description="Helical" evidence="2">
    <location>
        <begin position="70"/>
        <end position="89"/>
    </location>
</feature>